<dbReference type="RefSeq" id="WP_095520970.1">
    <property type="nucleotide sequence ID" value="NZ_NPKH01000033.1"/>
</dbReference>
<comment type="similarity">
    <text evidence="1">Belongs to the AHA1 family.</text>
</comment>
<dbReference type="CDD" id="cd08894">
    <property type="entry name" value="SRPBCC_CalC_Aha1-like_1"/>
    <property type="match status" value="1"/>
</dbReference>
<reference evidence="3 4" key="1">
    <citation type="submission" date="2017-08" db="EMBL/GenBank/DDBJ databases">
        <title>Mesorhizobium wenxinae sp. nov., a novel rhizobial species isolated from root nodules of chickpea (Cicer arietinum L.).</title>
        <authorList>
            <person name="Zhang J."/>
        </authorList>
    </citation>
    <scope>NUCLEOTIDE SEQUENCE [LARGE SCALE GENOMIC DNA]</scope>
    <source>
        <strain evidence="4">WYCCWR 10019</strain>
    </source>
</reference>
<protein>
    <submittedName>
        <fullName evidence="3">ATPase</fullName>
    </submittedName>
</protein>
<name>A0A271KAN4_9HYPH</name>
<dbReference type="Gene3D" id="3.30.530.20">
    <property type="match status" value="2"/>
</dbReference>
<dbReference type="Proteomes" id="UP000215931">
    <property type="component" value="Unassembled WGS sequence"/>
</dbReference>
<keyword evidence="4" id="KW-1185">Reference proteome</keyword>
<evidence type="ECO:0000313" key="3">
    <source>
        <dbReference type="EMBL" id="PAP92776.1"/>
    </source>
</evidence>
<comment type="caution">
    <text evidence="3">The sequence shown here is derived from an EMBL/GenBank/DDBJ whole genome shotgun (WGS) entry which is preliminary data.</text>
</comment>
<evidence type="ECO:0000259" key="2">
    <source>
        <dbReference type="Pfam" id="PF08327"/>
    </source>
</evidence>
<sequence>MTQNVASNSATRAVPDDRKSRFATLTFERDVAAPLAVLWEAWTAPVARAIWAAPSASVTVEFLEADTRVGGREISLCKVEDQPDIRCENGWLALQPAVCSVNYEVISCEGVTQSAALVTANLSGTHERSRLVVTVQLSSLAQDMEAGYRAGFGAGLDNLAGAAERTMVLQRVIQAPRSIVWGAWMNPETLPQWWGPEGFSCRTKRIDLRTGGEWVFDMIAPDGTVFPNHHLYNEVRPEERIGYTLHWGENGPKHADAWASFEDQDGATKVTLGMVFSTAAEFQEAKGFGAVELGLQTLGKLERFVASR</sequence>
<dbReference type="InterPro" id="IPR023393">
    <property type="entry name" value="START-like_dom_sf"/>
</dbReference>
<dbReference type="OrthoDB" id="9805228at2"/>
<proteinExistence type="inferred from homology"/>
<accession>A0A271KAN4</accession>
<feature type="domain" description="Activator of Hsp90 ATPase homologue 1/2-like C-terminal" evidence="2">
    <location>
        <begin position="175"/>
        <end position="296"/>
    </location>
</feature>
<evidence type="ECO:0000256" key="1">
    <source>
        <dbReference type="ARBA" id="ARBA00006817"/>
    </source>
</evidence>
<dbReference type="EMBL" id="NPKH01000033">
    <property type="protein sequence ID" value="PAP92776.1"/>
    <property type="molecule type" value="Genomic_DNA"/>
</dbReference>
<dbReference type="Pfam" id="PF08327">
    <property type="entry name" value="AHSA1"/>
    <property type="match status" value="1"/>
</dbReference>
<dbReference type="InterPro" id="IPR013538">
    <property type="entry name" value="ASHA1/2-like_C"/>
</dbReference>
<dbReference type="AlphaFoldDB" id="A0A271KAN4"/>
<organism evidence="3 4">
    <name type="scientific">Mesorhizobium wenxiniae</name>
    <dbReference type="NCBI Taxonomy" id="2014805"/>
    <lineage>
        <taxon>Bacteria</taxon>
        <taxon>Pseudomonadati</taxon>
        <taxon>Pseudomonadota</taxon>
        <taxon>Alphaproteobacteria</taxon>
        <taxon>Hyphomicrobiales</taxon>
        <taxon>Phyllobacteriaceae</taxon>
        <taxon>Mesorhizobium</taxon>
    </lineage>
</organism>
<evidence type="ECO:0000313" key="4">
    <source>
        <dbReference type="Proteomes" id="UP000215931"/>
    </source>
</evidence>
<gene>
    <name evidence="3" type="ORF">CIT31_26175</name>
</gene>
<dbReference type="SUPFAM" id="SSF55961">
    <property type="entry name" value="Bet v1-like"/>
    <property type="match status" value="2"/>
</dbReference>